<dbReference type="InterPro" id="IPR016370">
    <property type="entry name" value="PSI_PsaG/PsaK_pln"/>
</dbReference>
<dbReference type="AlphaFoldDB" id="A0A830DQ71"/>
<dbReference type="GO" id="GO:0015979">
    <property type="term" value="P:photosynthesis"/>
    <property type="evidence" value="ECO:0007669"/>
    <property type="project" value="UniProtKB-KW"/>
</dbReference>
<dbReference type="PANTHER" id="PTHR34195">
    <property type="entry name" value="PHOTOSYSTEM I REACTION CENTER SUBUNIT V, CHLOROPLASTIC-RELATED"/>
    <property type="match status" value="1"/>
</dbReference>
<dbReference type="EMBL" id="BMAC01009957">
    <property type="protein sequence ID" value="GFQ08826.1"/>
    <property type="molecule type" value="Genomic_DNA"/>
</dbReference>
<evidence type="ECO:0000313" key="10">
    <source>
        <dbReference type="EMBL" id="GFQ08826.1"/>
    </source>
</evidence>
<dbReference type="GO" id="GO:0009507">
    <property type="term" value="C:chloroplast"/>
    <property type="evidence" value="ECO:0007669"/>
    <property type="project" value="UniProtKB-SubCell"/>
</dbReference>
<sequence length="74" mass="7687">MVASTSLMLFASQFGLAPLANRKTTVGLKLKVRDLGLQVGDPAGFTLVDTLSCGVVSHIIRVGVVLGFINIGAM</sequence>
<evidence type="ECO:0000256" key="7">
    <source>
        <dbReference type="ARBA" id="ARBA00022692"/>
    </source>
</evidence>
<organism evidence="10 11">
    <name type="scientific">Phtheirospermum japonicum</name>
    <dbReference type="NCBI Taxonomy" id="374723"/>
    <lineage>
        <taxon>Eukaryota</taxon>
        <taxon>Viridiplantae</taxon>
        <taxon>Streptophyta</taxon>
        <taxon>Embryophyta</taxon>
        <taxon>Tracheophyta</taxon>
        <taxon>Spermatophyta</taxon>
        <taxon>Magnoliopsida</taxon>
        <taxon>eudicotyledons</taxon>
        <taxon>Gunneridae</taxon>
        <taxon>Pentapetalae</taxon>
        <taxon>asterids</taxon>
        <taxon>lamiids</taxon>
        <taxon>Lamiales</taxon>
        <taxon>Orobanchaceae</taxon>
        <taxon>Orobanchaceae incertae sedis</taxon>
        <taxon>Phtheirospermum</taxon>
    </lineage>
</organism>
<protein>
    <submittedName>
        <fullName evidence="10">Photosystem i reaction center subunit psak chloroplastic</fullName>
    </submittedName>
</protein>
<keyword evidence="9" id="KW-0472">Membrane</keyword>
<dbReference type="Proteomes" id="UP000653305">
    <property type="component" value="Unassembled WGS sequence"/>
</dbReference>
<keyword evidence="6" id="KW-0934">Plastid</keyword>
<evidence type="ECO:0000256" key="2">
    <source>
        <dbReference type="ARBA" id="ARBA00004229"/>
    </source>
</evidence>
<keyword evidence="8" id="KW-0603">Photosystem I</keyword>
<evidence type="ECO:0000256" key="8">
    <source>
        <dbReference type="ARBA" id="ARBA00022836"/>
    </source>
</evidence>
<keyword evidence="7" id="KW-0812">Transmembrane</keyword>
<evidence type="ECO:0000256" key="5">
    <source>
        <dbReference type="ARBA" id="ARBA00022531"/>
    </source>
</evidence>
<name>A0A830DQ71_9LAMI</name>
<dbReference type="NCBIfam" id="TIGR03050">
    <property type="entry name" value="PS_I_psaK_plant"/>
    <property type="match status" value="1"/>
</dbReference>
<dbReference type="Pfam" id="PF01241">
    <property type="entry name" value="PSI_PSAK"/>
    <property type="match status" value="1"/>
</dbReference>
<dbReference type="GO" id="GO:0009522">
    <property type="term" value="C:photosystem I"/>
    <property type="evidence" value="ECO:0007669"/>
    <property type="project" value="UniProtKB-KW"/>
</dbReference>
<dbReference type="InterPro" id="IPR000549">
    <property type="entry name" value="PSI_PsaG/PsaK"/>
</dbReference>
<dbReference type="PANTHER" id="PTHR34195:SF2">
    <property type="entry name" value="PHOTOSYSTEM I REACTION CENTER SUBUNIT PSAK, CHLOROPLASTIC"/>
    <property type="match status" value="1"/>
</dbReference>
<evidence type="ECO:0000256" key="3">
    <source>
        <dbReference type="ARBA" id="ARBA00006458"/>
    </source>
</evidence>
<evidence type="ECO:0000313" key="11">
    <source>
        <dbReference type="Proteomes" id="UP000653305"/>
    </source>
</evidence>
<dbReference type="OrthoDB" id="1904255at2759"/>
<evidence type="ECO:0000256" key="4">
    <source>
        <dbReference type="ARBA" id="ARBA00022528"/>
    </source>
</evidence>
<keyword evidence="11" id="KW-1185">Reference proteome</keyword>
<dbReference type="InterPro" id="IPR023618">
    <property type="entry name" value="PSI_PsaG/PsaK_dom"/>
</dbReference>
<evidence type="ECO:0000256" key="1">
    <source>
        <dbReference type="ARBA" id="ARBA00004141"/>
    </source>
</evidence>
<evidence type="ECO:0000256" key="6">
    <source>
        <dbReference type="ARBA" id="ARBA00022640"/>
    </source>
</evidence>
<dbReference type="InterPro" id="IPR017493">
    <property type="entry name" value="PSI_PsaK_pln"/>
</dbReference>
<comment type="caution">
    <text evidence="10">The sequence shown here is derived from an EMBL/GenBank/DDBJ whole genome shotgun (WGS) entry which is preliminary data.</text>
</comment>
<keyword evidence="4" id="KW-0150">Chloroplast</keyword>
<reference evidence="10" key="1">
    <citation type="submission" date="2020-07" db="EMBL/GenBank/DDBJ databases">
        <title>Ethylene signaling mediates host invasion by parasitic plants.</title>
        <authorList>
            <person name="Yoshida S."/>
        </authorList>
    </citation>
    <scope>NUCLEOTIDE SEQUENCE</scope>
    <source>
        <strain evidence="10">Okayama</strain>
    </source>
</reference>
<comment type="subcellular location">
    <subcellularLocation>
        <location evidence="1">Membrane</location>
        <topology evidence="1">Multi-pass membrane protein</topology>
    </subcellularLocation>
    <subcellularLocation>
        <location evidence="2">Plastid</location>
        <location evidence="2">Chloroplast</location>
    </subcellularLocation>
</comment>
<dbReference type="Gene3D" id="1.10.286.40">
    <property type="entry name" value="Chlorophyll a-b binding protein like"/>
    <property type="match status" value="1"/>
</dbReference>
<gene>
    <name evidence="10" type="ORF">PHJA_003026600</name>
</gene>
<proteinExistence type="inferred from homology"/>
<keyword evidence="5" id="KW-0602">Photosynthesis</keyword>
<evidence type="ECO:0000256" key="9">
    <source>
        <dbReference type="ARBA" id="ARBA00023136"/>
    </source>
</evidence>
<comment type="similarity">
    <text evidence="3">Belongs to the PsaG/PsaK family.</text>
</comment>
<accession>A0A830DQ71</accession>